<feature type="transmembrane region" description="Helical" evidence="1">
    <location>
        <begin position="107"/>
        <end position="128"/>
    </location>
</feature>
<organism evidence="3 4">
    <name type="scientific">Candidatus Syntrophonatronum acetioxidans</name>
    <dbReference type="NCBI Taxonomy" id="1795816"/>
    <lineage>
        <taxon>Bacteria</taxon>
        <taxon>Bacillati</taxon>
        <taxon>Bacillota</taxon>
        <taxon>Clostridia</taxon>
        <taxon>Eubacteriales</taxon>
        <taxon>Syntrophomonadaceae</taxon>
        <taxon>Candidatus Syntrophonatronum</taxon>
    </lineage>
</organism>
<evidence type="ECO:0000259" key="2">
    <source>
        <dbReference type="PROSITE" id="PS50106"/>
    </source>
</evidence>
<dbReference type="SMART" id="SM00228">
    <property type="entry name" value="PDZ"/>
    <property type="match status" value="1"/>
</dbReference>
<feature type="transmembrane region" description="Helical" evidence="1">
    <location>
        <begin position="57"/>
        <end position="78"/>
    </location>
</feature>
<dbReference type="EMBL" id="QZAA01000213">
    <property type="protein sequence ID" value="RQD74223.1"/>
    <property type="molecule type" value="Genomic_DNA"/>
</dbReference>
<dbReference type="Gene3D" id="2.30.42.10">
    <property type="match status" value="1"/>
</dbReference>
<feature type="transmembrane region" description="Helical" evidence="1">
    <location>
        <begin position="15"/>
        <end position="36"/>
    </location>
</feature>
<evidence type="ECO:0000313" key="4">
    <source>
        <dbReference type="Proteomes" id="UP000285138"/>
    </source>
</evidence>
<proteinExistence type="predicted"/>
<dbReference type="Pfam" id="PF17820">
    <property type="entry name" value="PDZ_6"/>
    <property type="match status" value="1"/>
</dbReference>
<dbReference type="InterPro" id="IPR036034">
    <property type="entry name" value="PDZ_sf"/>
</dbReference>
<name>A0A424YC20_9FIRM</name>
<feature type="transmembrane region" description="Helical" evidence="1">
    <location>
        <begin position="84"/>
        <end position="100"/>
    </location>
</feature>
<keyword evidence="1" id="KW-0472">Membrane</keyword>
<protein>
    <submittedName>
        <fullName evidence="3">PDZ domain-containing protein</fullName>
    </submittedName>
</protein>
<dbReference type="InterPro" id="IPR001478">
    <property type="entry name" value="PDZ"/>
</dbReference>
<dbReference type="InterPro" id="IPR041489">
    <property type="entry name" value="PDZ_6"/>
</dbReference>
<evidence type="ECO:0000313" key="3">
    <source>
        <dbReference type="EMBL" id="RQD74223.1"/>
    </source>
</evidence>
<feature type="transmembrane region" description="Helical" evidence="1">
    <location>
        <begin position="193"/>
        <end position="217"/>
    </location>
</feature>
<dbReference type="AlphaFoldDB" id="A0A424YC20"/>
<sequence>MDFLMNLLGIMGQTYLFSFVNILFWLVMLLVGFQYRRMVNMEIKMFGIPKNNALKQTLISAGFGVVGGLAASIMLVLIGISLDQVGIFYLWPLAIMLMLVNPRYMCFAYAGGIIGVASTLAQVFYPNLPPLGILGSFIEGLANINVPGLMALIGILHLTESILIALSGHIGSSPLYLKKGSREIVGGFSLQKFWPLPIVGLITMMIPEAAEFMQYGMEMPDWWPILGAPAQVAEGSRAYYMLFPIVAGLGYGDFAISSEPRKKCLRSARNLGWYSIALVVLAISAHYKLELALAAALFAPLGHEFLIMIGNKEELSQSPLYVTPERGIKVLDVLPGYPAYQAGLESGDIILDINGYTMENRLDLNEVIQAGERDFILKVIKKRGEELSYRVSLNSYPRKLGIILVPDSQTSSYVEFKQTSFFESLKGKLLKGKS</sequence>
<keyword evidence="1" id="KW-1133">Transmembrane helix</keyword>
<gene>
    <name evidence="3" type="ORF">D5R97_08135</name>
</gene>
<accession>A0A424YC20</accession>
<keyword evidence="1" id="KW-0812">Transmembrane</keyword>
<dbReference type="PROSITE" id="PS50106">
    <property type="entry name" value="PDZ"/>
    <property type="match status" value="1"/>
</dbReference>
<dbReference type="Proteomes" id="UP000285138">
    <property type="component" value="Unassembled WGS sequence"/>
</dbReference>
<evidence type="ECO:0000256" key="1">
    <source>
        <dbReference type="SAM" id="Phobius"/>
    </source>
</evidence>
<comment type="caution">
    <text evidence="3">The sequence shown here is derived from an EMBL/GenBank/DDBJ whole genome shotgun (WGS) entry which is preliminary data.</text>
</comment>
<feature type="domain" description="PDZ" evidence="2">
    <location>
        <begin position="327"/>
        <end position="395"/>
    </location>
</feature>
<feature type="transmembrane region" description="Helical" evidence="1">
    <location>
        <begin position="148"/>
        <end position="172"/>
    </location>
</feature>
<dbReference type="SUPFAM" id="SSF50156">
    <property type="entry name" value="PDZ domain-like"/>
    <property type="match status" value="1"/>
</dbReference>
<feature type="transmembrane region" description="Helical" evidence="1">
    <location>
        <begin position="268"/>
        <end position="285"/>
    </location>
</feature>
<feature type="transmembrane region" description="Helical" evidence="1">
    <location>
        <begin position="237"/>
        <end position="256"/>
    </location>
</feature>
<reference evidence="3 4" key="1">
    <citation type="submission" date="2018-08" db="EMBL/GenBank/DDBJ databases">
        <title>The metabolism and importance of syntrophic acetate oxidation coupled to methane or sulfide production in haloalkaline environments.</title>
        <authorList>
            <person name="Timmers P.H.A."/>
            <person name="Vavourakis C.D."/>
            <person name="Sorokin D.Y."/>
            <person name="Sinninghe Damste J.S."/>
            <person name="Muyzer G."/>
            <person name="Stams A.J.M."/>
            <person name="Plugge C.M."/>
        </authorList>
    </citation>
    <scope>NUCLEOTIDE SEQUENCE [LARGE SCALE GENOMIC DNA]</scope>
    <source>
        <strain evidence="3">MSAO_Bac1</strain>
    </source>
</reference>